<organism evidence="9 10">
    <name type="scientific">Saccharomyces uvarum</name>
    <name type="common">Yeast</name>
    <name type="synonym">Saccharomyces bayanus var. uvarum</name>
    <dbReference type="NCBI Taxonomy" id="230603"/>
    <lineage>
        <taxon>Eukaryota</taxon>
        <taxon>Fungi</taxon>
        <taxon>Dikarya</taxon>
        <taxon>Ascomycota</taxon>
        <taxon>Saccharomycotina</taxon>
        <taxon>Saccharomycetes</taxon>
        <taxon>Saccharomycetales</taxon>
        <taxon>Saccharomycetaceae</taxon>
        <taxon>Saccharomyces</taxon>
    </lineage>
</organism>
<keyword evidence="4 5" id="KW-0175">Coiled coil</keyword>
<keyword evidence="10" id="KW-1185">Reference proteome</keyword>
<feature type="compositionally biased region" description="Basic residues" evidence="6">
    <location>
        <begin position="1018"/>
        <end position="1031"/>
    </location>
</feature>
<dbReference type="PANTHER" id="PTHR15239:SF6">
    <property type="entry name" value="RIBOSOME QUALITY CONTROL COMPLEX SUBUNIT NEMF"/>
    <property type="match status" value="1"/>
</dbReference>
<dbReference type="Pfam" id="PF05833">
    <property type="entry name" value="NFACT_N"/>
    <property type="match status" value="1"/>
</dbReference>
<evidence type="ECO:0000256" key="5">
    <source>
        <dbReference type="SAM" id="Coils"/>
    </source>
</evidence>
<feature type="domain" description="NFACT RNA-binding" evidence="7">
    <location>
        <begin position="579"/>
        <end position="688"/>
    </location>
</feature>
<evidence type="ECO:0000256" key="2">
    <source>
        <dbReference type="ARBA" id="ARBA00008318"/>
    </source>
</evidence>
<feature type="coiled-coil region" evidence="5">
    <location>
        <begin position="816"/>
        <end position="875"/>
    </location>
</feature>
<evidence type="ECO:0000256" key="3">
    <source>
        <dbReference type="ARBA" id="ARBA00022490"/>
    </source>
</evidence>
<accession>A0ABN8WM04</accession>
<evidence type="ECO:0000256" key="1">
    <source>
        <dbReference type="ARBA" id="ARBA00004496"/>
    </source>
</evidence>
<feature type="region of interest" description="Disordered" evidence="6">
    <location>
        <begin position="1006"/>
        <end position="1031"/>
    </location>
</feature>
<evidence type="ECO:0000259" key="8">
    <source>
        <dbReference type="Pfam" id="PF11923"/>
    </source>
</evidence>
<protein>
    <recommendedName>
        <fullName evidence="11">Ribosome quality control complex subunit 2</fullName>
    </recommendedName>
</protein>
<evidence type="ECO:0000313" key="9">
    <source>
        <dbReference type="EMBL" id="CAI4054674.1"/>
    </source>
</evidence>
<reference evidence="9" key="1">
    <citation type="submission" date="2022-10" db="EMBL/GenBank/DDBJ databases">
        <authorList>
            <person name="Byrne P K."/>
        </authorList>
    </citation>
    <scope>NUCLEOTIDE SEQUENCE</scope>
    <source>
        <strain evidence="9">ZP964</strain>
    </source>
</reference>
<keyword evidence="3" id="KW-0963">Cytoplasm</keyword>
<sequence length="1031" mass="117630">MKQRISALDLQLLARELKQNLEGYRLSNIYNIADSSKQFLLRFNKPDSKLNVVVDCGLRVYLTEFSRPIPPTPSGFVVKMRKHLKAKRLTALKQVEQDRILVLQFADGHFYLVLEFFSAGNVILLDENRRIMSLQRVVLEHENKVGEVYEMFDESLFATDNEYNKDDSESCKTEYPSSLVSEWIEAAQSKYESDAAVIKELNIESKKGSKEKKVKVHSIHKLLLSKVPHLSSDLLSKNLKVFDIDPSESCLALLGKTDTLAKLLNVTQSEYNELLSTSDSKGYILAKRNENFNPEKDSEDLEFIYDTFHPFKPFISDPDSNSFCIVEVEGFYNKTLDKFFSTIESSKYALRIQNQESQAKKKIDDARAENNRKIQALLNVQESNESKGHLIIENASLIEEVKLAVQGLIDQQMDWSTIEKLIKSEQKKGNMIAQRINLPLNLKKNKISVKLDVSGDQESAASSDEDNDSESSTSESSSDSDSDVEDTSNLREKSAKNMKKKQSINTLNVTIDLGLSAYANASEYFNIKKTSAEKQKKVEKNVGKAMKNIEVKIDQQLKKKLKESHSVLKRIRTPYFFEKYNWFISSEGFLVMMGKSPAETDQIYSKYIENDDIYMSNSFDTHVWIKNPERTEVPPNTLMQAGILCMSSSEAWSKKIASSPWWCFAKNVSKFDSSDNSVLPEGAFRLKNEKDQNLLPPAQLVMGFGFLWKVKINGNDDDDDDEGVEEEEEEEDDDEEENSDGEIIESLEHKDENGDDITSDSDSEPDSIEKEIETENIGDTILSEIESSKLENNDTRNRNDDVQSVSDELSVTASVVDNMNRKVRGKKGKLKKIQRKYADQDEHERLLRLEALGTLKGIEKQQQKKKDELMKLELREDKKNRREKQRNLQALKFSKNEKAKVSYDKHMAELKPSLDRNDVVIDIVPVFAPWPALLKYKYKVKIQPGSAKKTKTLTEILHYFKGRQVDSSSTDKEMDWPIEHEKIKTLKEQELVLLLCVDKLKITISGQKSTKNGGGTQKGKKSSKTGGKKRK</sequence>
<proteinExistence type="inferred from homology"/>
<feature type="region of interest" description="Disordered" evidence="6">
    <location>
        <begin position="453"/>
        <end position="501"/>
    </location>
</feature>
<feature type="compositionally biased region" description="Acidic residues" evidence="6">
    <location>
        <begin position="715"/>
        <end position="745"/>
    </location>
</feature>
<dbReference type="InterPro" id="IPR051608">
    <property type="entry name" value="RQC_Subunit_NEMF"/>
</dbReference>
<evidence type="ECO:0000259" key="7">
    <source>
        <dbReference type="Pfam" id="PF05670"/>
    </source>
</evidence>
<feature type="region of interest" description="Disordered" evidence="6">
    <location>
        <begin position="715"/>
        <end position="807"/>
    </location>
</feature>
<dbReference type="PANTHER" id="PTHR15239">
    <property type="entry name" value="NUCLEAR EXPORT MEDIATOR FACTOR NEMF"/>
    <property type="match status" value="1"/>
</dbReference>
<evidence type="ECO:0008006" key="11">
    <source>
        <dbReference type="Google" id="ProtNLM"/>
    </source>
</evidence>
<dbReference type="Pfam" id="PF05670">
    <property type="entry name" value="NFACT-R_1"/>
    <property type="match status" value="1"/>
</dbReference>
<feature type="compositionally biased region" description="Acidic residues" evidence="6">
    <location>
        <begin position="753"/>
        <end position="766"/>
    </location>
</feature>
<dbReference type="Proteomes" id="UP001162085">
    <property type="component" value="Chromosome 16"/>
</dbReference>
<comment type="similarity">
    <text evidence="2">Belongs to the NEMF family.</text>
</comment>
<gene>
    <name evidence="9" type="primary">SUVZ16G2710</name>
    <name evidence="9" type="ORF">SUVZ_16G2710</name>
</gene>
<evidence type="ECO:0000256" key="6">
    <source>
        <dbReference type="SAM" id="MobiDB-lite"/>
    </source>
</evidence>
<evidence type="ECO:0000313" key="10">
    <source>
        <dbReference type="Proteomes" id="UP001162085"/>
    </source>
</evidence>
<dbReference type="Pfam" id="PF11923">
    <property type="entry name" value="NFACT-C"/>
    <property type="match status" value="1"/>
</dbReference>
<dbReference type="InterPro" id="IPR008532">
    <property type="entry name" value="NFACT_RNA-bd"/>
</dbReference>
<dbReference type="EMBL" id="OX365943">
    <property type="protein sequence ID" value="CAI4054674.1"/>
    <property type="molecule type" value="Genomic_DNA"/>
</dbReference>
<evidence type="ECO:0000256" key="4">
    <source>
        <dbReference type="ARBA" id="ARBA00023054"/>
    </source>
</evidence>
<dbReference type="Gene3D" id="2.30.310.10">
    <property type="entry name" value="ibrinogen binding protein from staphylococcus aureus domain"/>
    <property type="match status" value="1"/>
</dbReference>
<comment type="subcellular location">
    <subcellularLocation>
        <location evidence="1">Cytoplasm</location>
    </subcellularLocation>
</comment>
<name>A0ABN8WM04_SACUV</name>
<feature type="domain" description="NFACT protein C-terminal" evidence="8">
    <location>
        <begin position="903"/>
        <end position="1003"/>
    </location>
</feature>
<feature type="compositionally biased region" description="Basic and acidic residues" evidence="6">
    <location>
        <begin position="786"/>
        <end position="801"/>
    </location>
</feature>
<dbReference type="InterPro" id="IPR021846">
    <property type="entry name" value="NFACT-C"/>
</dbReference>